<dbReference type="AlphaFoldDB" id="A0A177CJV0"/>
<dbReference type="PANTHER" id="PTHR38166:SF1">
    <property type="entry name" value="C2H2-TYPE DOMAIN-CONTAINING PROTEIN"/>
    <property type="match status" value="1"/>
</dbReference>
<dbReference type="GO" id="GO:0043565">
    <property type="term" value="F:sequence-specific DNA binding"/>
    <property type="evidence" value="ECO:0007669"/>
    <property type="project" value="InterPro"/>
</dbReference>
<dbReference type="SMART" id="SM00415">
    <property type="entry name" value="HSF"/>
    <property type="match status" value="1"/>
</dbReference>
<reference evidence="7 8" key="1">
    <citation type="submission" date="2016-05" db="EMBL/GenBank/DDBJ databases">
        <title>Comparative analysis of secretome profiles of manganese(II)-oxidizing ascomycete fungi.</title>
        <authorList>
            <consortium name="DOE Joint Genome Institute"/>
            <person name="Zeiner C.A."/>
            <person name="Purvine S.O."/>
            <person name="Zink E.M."/>
            <person name="Wu S."/>
            <person name="Pasa-Tolic L."/>
            <person name="Chaput D.L."/>
            <person name="Haridas S."/>
            <person name="Grigoriev I.V."/>
            <person name="Santelli C.M."/>
            <person name="Hansel C.M."/>
        </authorList>
    </citation>
    <scope>NUCLEOTIDE SEQUENCE [LARGE SCALE GENOMIC DNA]</scope>
    <source>
        <strain evidence="7 8">AP3s5-JAC2a</strain>
    </source>
</reference>
<keyword evidence="2" id="KW-0238">DNA-binding</keyword>
<dbReference type="PRINTS" id="PR00056">
    <property type="entry name" value="HSFDOMAIN"/>
</dbReference>
<feature type="compositionally biased region" description="Polar residues" evidence="5">
    <location>
        <begin position="507"/>
        <end position="519"/>
    </location>
</feature>
<dbReference type="Gene3D" id="1.10.10.10">
    <property type="entry name" value="Winged helix-like DNA-binding domain superfamily/Winged helix DNA-binding domain"/>
    <property type="match status" value="1"/>
</dbReference>
<feature type="compositionally biased region" description="Polar residues" evidence="5">
    <location>
        <begin position="348"/>
        <end position="368"/>
    </location>
</feature>
<dbReference type="RefSeq" id="XP_018037432.1">
    <property type="nucleotide sequence ID" value="XM_018184810.1"/>
</dbReference>
<comment type="similarity">
    <text evidence="4">Belongs to the HSF family.</text>
</comment>
<evidence type="ECO:0000256" key="3">
    <source>
        <dbReference type="ARBA" id="ARBA00023242"/>
    </source>
</evidence>
<evidence type="ECO:0000256" key="1">
    <source>
        <dbReference type="ARBA" id="ARBA00004123"/>
    </source>
</evidence>
<proteinExistence type="inferred from homology"/>
<dbReference type="OrthoDB" id="3799363at2759"/>
<dbReference type="Pfam" id="PF00447">
    <property type="entry name" value="HSF_DNA-bind"/>
    <property type="match status" value="1"/>
</dbReference>
<feature type="region of interest" description="Disordered" evidence="5">
    <location>
        <begin position="390"/>
        <end position="412"/>
    </location>
</feature>
<feature type="region of interest" description="Disordered" evidence="5">
    <location>
        <begin position="195"/>
        <end position="215"/>
    </location>
</feature>
<feature type="region of interest" description="Disordered" evidence="5">
    <location>
        <begin position="493"/>
        <end position="561"/>
    </location>
</feature>
<dbReference type="SUPFAM" id="SSF46785">
    <property type="entry name" value="Winged helix' DNA-binding domain"/>
    <property type="match status" value="1"/>
</dbReference>
<name>A0A177CJV0_9PLEO</name>
<dbReference type="Proteomes" id="UP000077069">
    <property type="component" value="Unassembled WGS sequence"/>
</dbReference>
<feature type="compositionally biased region" description="Basic and acidic residues" evidence="5">
    <location>
        <begin position="195"/>
        <end position="214"/>
    </location>
</feature>
<feature type="compositionally biased region" description="Polar residues" evidence="5">
    <location>
        <begin position="743"/>
        <end position="763"/>
    </location>
</feature>
<keyword evidence="3" id="KW-0539">Nucleus</keyword>
<evidence type="ECO:0000313" key="8">
    <source>
        <dbReference type="Proteomes" id="UP000077069"/>
    </source>
</evidence>
<dbReference type="EMBL" id="KV441551">
    <property type="protein sequence ID" value="OAG07067.1"/>
    <property type="molecule type" value="Genomic_DNA"/>
</dbReference>
<feature type="compositionally biased region" description="Basic residues" evidence="5">
    <location>
        <begin position="547"/>
        <end position="561"/>
    </location>
</feature>
<accession>A0A177CJV0</accession>
<comment type="subcellular location">
    <subcellularLocation>
        <location evidence="1">Nucleus</location>
    </subcellularLocation>
</comment>
<feature type="compositionally biased region" description="Basic residues" evidence="5">
    <location>
        <begin position="29"/>
        <end position="43"/>
    </location>
</feature>
<feature type="compositionally biased region" description="Polar residues" evidence="5">
    <location>
        <begin position="798"/>
        <end position="808"/>
    </location>
</feature>
<feature type="region of interest" description="Disordered" evidence="5">
    <location>
        <begin position="743"/>
        <end position="765"/>
    </location>
</feature>
<protein>
    <recommendedName>
        <fullName evidence="6">HSF-type DNA-binding domain-containing protein</fullName>
    </recommendedName>
</protein>
<dbReference type="STRING" id="1460663.A0A177CJV0"/>
<feature type="compositionally biased region" description="Acidic residues" evidence="5">
    <location>
        <begin position="531"/>
        <end position="543"/>
    </location>
</feature>
<feature type="compositionally biased region" description="Basic and acidic residues" evidence="5">
    <location>
        <begin position="1"/>
        <end position="12"/>
    </location>
</feature>
<organism evidence="7 8">
    <name type="scientific">Paraphaeosphaeria sporulosa</name>
    <dbReference type="NCBI Taxonomy" id="1460663"/>
    <lineage>
        <taxon>Eukaryota</taxon>
        <taxon>Fungi</taxon>
        <taxon>Dikarya</taxon>
        <taxon>Ascomycota</taxon>
        <taxon>Pezizomycotina</taxon>
        <taxon>Dothideomycetes</taxon>
        <taxon>Pleosporomycetidae</taxon>
        <taxon>Pleosporales</taxon>
        <taxon>Massarineae</taxon>
        <taxon>Didymosphaeriaceae</taxon>
        <taxon>Paraphaeosphaeria</taxon>
    </lineage>
</organism>
<feature type="compositionally biased region" description="Basic residues" evidence="5">
    <location>
        <begin position="788"/>
        <end position="797"/>
    </location>
</feature>
<feature type="region of interest" description="Disordered" evidence="5">
    <location>
        <begin position="434"/>
        <end position="457"/>
    </location>
</feature>
<dbReference type="GO" id="GO:0005634">
    <property type="term" value="C:nucleus"/>
    <property type="evidence" value="ECO:0007669"/>
    <property type="project" value="UniProtKB-SubCell"/>
</dbReference>
<feature type="domain" description="HSF-type DNA-binding" evidence="6">
    <location>
        <begin position="113"/>
        <end position="426"/>
    </location>
</feature>
<evidence type="ECO:0000256" key="2">
    <source>
        <dbReference type="ARBA" id="ARBA00023125"/>
    </source>
</evidence>
<dbReference type="InterPro" id="IPR036390">
    <property type="entry name" value="WH_DNA-bd_sf"/>
</dbReference>
<feature type="region of interest" description="Disordered" evidence="5">
    <location>
        <begin position="1"/>
        <end position="55"/>
    </location>
</feature>
<feature type="compositionally biased region" description="Basic and acidic residues" evidence="5">
    <location>
        <begin position="241"/>
        <end position="250"/>
    </location>
</feature>
<dbReference type="GeneID" id="28768296"/>
<dbReference type="InterPro" id="IPR000232">
    <property type="entry name" value="HSF_DNA-bd"/>
</dbReference>
<feature type="compositionally biased region" description="Low complexity" evidence="5">
    <location>
        <begin position="809"/>
        <end position="825"/>
    </location>
</feature>
<feature type="region of interest" description="Disordered" evidence="5">
    <location>
        <begin position="337"/>
        <end position="368"/>
    </location>
</feature>
<dbReference type="PANTHER" id="PTHR38166">
    <property type="entry name" value="C2H2-TYPE DOMAIN-CONTAINING PROTEIN-RELATED"/>
    <property type="match status" value="1"/>
</dbReference>
<dbReference type="InterPro" id="IPR036388">
    <property type="entry name" value="WH-like_DNA-bd_sf"/>
</dbReference>
<evidence type="ECO:0000256" key="5">
    <source>
        <dbReference type="SAM" id="MobiDB-lite"/>
    </source>
</evidence>
<evidence type="ECO:0000259" key="6">
    <source>
        <dbReference type="SMART" id="SM00415"/>
    </source>
</evidence>
<dbReference type="InParanoid" id="A0A177CJV0"/>
<gene>
    <name evidence="7" type="ORF">CC84DRAFT_1258265</name>
</gene>
<feature type="region of interest" description="Disordered" evidence="5">
    <location>
        <begin position="241"/>
        <end position="289"/>
    </location>
</feature>
<dbReference type="GO" id="GO:0003700">
    <property type="term" value="F:DNA-binding transcription factor activity"/>
    <property type="evidence" value="ECO:0007669"/>
    <property type="project" value="InterPro"/>
</dbReference>
<evidence type="ECO:0000256" key="4">
    <source>
        <dbReference type="RuleBase" id="RU004020"/>
    </source>
</evidence>
<sequence length="960" mass="106838">MKYIQKTREARKAFQSISLDHSTAPKPTHEHKLHTHPLFKRNTSRPPAPTPDLLTRSSTLSLRGKRRDHGPKAVVDKSPLGDRQKPYLMELLPDISERKATNTDGIPQRPTSVESVFFRSLYNMLEDQSIQHLISWSSTNDAFVLSPSSEFAKALLSHFHHTSISSFIRQLNMYGFHKRDGPGAALAAIESQQCKEDDLREVDPETLQSRREVSSPEEYALPNLGSLIAGWQATLPHNQAERDSGFHEGDMVDVPQSWTRGIEGDDIDSTDDLHSARSSGSSPIGNPKLPATVENAIQRLILPELIVLNDEQRIHGDHSVIDNTEENVVESRQTAMGAQPIVDHDQLRQNSNTRNSQNHRTEVPSGSASILNGIYERALVGKATSSESSKVGAVANSGNSSPPQSHPSPLRHLRQSPFRFDQILRSFSAHNANGSRESLLSSHDESECASDTSSASHRDVDIHNALDSAMSVVKGVMLQKLVGQALSEATEMSGASNRASGDANAFESFQPSRSTTTNNGGKRARGGGRDPDDEGDDDSDQEDDNRPRKKGPTQRIPQRRLKCPFYLRQPEKYTKAACRGEGFAEMGKLKDHLKRVHMHPLRCHRCHEEMSEEELEAHMIMDNACAIRPAPQDDRIAPQKLWRLDFKRAPFVNARSTEEKWKMLYKMLFPADAEETIPSPYTRNALSPDLARALSEALEEELNKELALFMEPVISRIKERIPAIIERCRTTLATRAINTIEETNAKTPLPETSQSPLVTNQSGRLREKLNSSAQILNDGSRLYSQPRLRVRAVRRRQPQYSPVPQMTPSRSSEGSEETSTVSASASTDNIAHMNTLRSIQYPESSANITGVGDWNTYDSISAPMQPGPDTTILGFGVPPLYPPCQGVEEQNPASRPYHNNPYLYGGAAFGDNGVQDWSTMANMDRKSLQAYPPAPEQLLNEDYLSMQCTHWQVPPHDHLP</sequence>
<feature type="region of interest" description="Disordered" evidence="5">
    <location>
        <begin position="786"/>
        <end position="825"/>
    </location>
</feature>
<evidence type="ECO:0000313" key="7">
    <source>
        <dbReference type="EMBL" id="OAG07067.1"/>
    </source>
</evidence>
<keyword evidence="8" id="KW-1185">Reference proteome</keyword>